<reference evidence="4" key="1">
    <citation type="submission" date="2017-02" db="UniProtKB">
        <authorList>
            <consortium name="WormBaseParasite"/>
        </authorList>
    </citation>
    <scope>IDENTIFICATION</scope>
</reference>
<dbReference type="Proteomes" id="UP000267096">
    <property type="component" value="Unassembled WGS sequence"/>
</dbReference>
<sequence>METKRVSSAAATPAHAHWLSTMTSVTQPSSPVSASTPLPNSVTFPSSETKPNLDHKTRILSRSLTGPTLTIPPRTEVDPNLLKV</sequence>
<protein>
    <submittedName>
        <fullName evidence="2 4">Uncharacterized protein</fullName>
    </submittedName>
</protein>
<name>A0A0M3JH31_ANISI</name>
<keyword evidence="3" id="KW-1185">Reference proteome</keyword>
<feature type="region of interest" description="Disordered" evidence="1">
    <location>
        <begin position="1"/>
        <end position="84"/>
    </location>
</feature>
<evidence type="ECO:0000313" key="3">
    <source>
        <dbReference type="Proteomes" id="UP000267096"/>
    </source>
</evidence>
<evidence type="ECO:0000256" key="1">
    <source>
        <dbReference type="SAM" id="MobiDB-lite"/>
    </source>
</evidence>
<reference evidence="2 3" key="2">
    <citation type="submission" date="2018-11" db="EMBL/GenBank/DDBJ databases">
        <authorList>
            <consortium name="Pathogen Informatics"/>
        </authorList>
    </citation>
    <scope>NUCLEOTIDE SEQUENCE [LARGE SCALE GENOMIC DNA]</scope>
</reference>
<dbReference type="EMBL" id="UYRR01015025">
    <property type="protein sequence ID" value="VDK27629.1"/>
    <property type="molecule type" value="Genomic_DNA"/>
</dbReference>
<dbReference type="AlphaFoldDB" id="A0A0M3JH31"/>
<evidence type="ECO:0000313" key="4">
    <source>
        <dbReference type="WBParaSite" id="ASIM_0000694101-mRNA-1"/>
    </source>
</evidence>
<evidence type="ECO:0000313" key="2">
    <source>
        <dbReference type="EMBL" id="VDK27629.1"/>
    </source>
</evidence>
<feature type="compositionally biased region" description="Polar residues" evidence="1">
    <location>
        <begin position="20"/>
        <end position="50"/>
    </location>
</feature>
<gene>
    <name evidence="2" type="ORF">ASIM_LOCUS6716</name>
</gene>
<organism evidence="4">
    <name type="scientific">Anisakis simplex</name>
    <name type="common">Herring worm</name>
    <dbReference type="NCBI Taxonomy" id="6269"/>
    <lineage>
        <taxon>Eukaryota</taxon>
        <taxon>Metazoa</taxon>
        <taxon>Ecdysozoa</taxon>
        <taxon>Nematoda</taxon>
        <taxon>Chromadorea</taxon>
        <taxon>Rhabditida</taxon>
        <taxon>Spirurina</taxon>
        <taxon>Ascaridomorpha</taxon>
        <taxon>Ascaridoidea</taxon>
        <taxon>Anisakidae</taxon>
        <taxon>Anisakis</taxon>
        <taxon>Anisakis simplex complex</taxon>
    </lineage>
</organism>
<proteinExistence type="predicted"/>
<dbReference type="WBParaSite" id="ASIM_0000694101-mRNA-1">
    <property type="protein sequence ID" value="ASIM_0000694101-mRNA-1"/>
    <property type="gene ID" value="ASIM_0000694101"/>
</dbReference>
<accession>A0A0M3JH31</accession>